<reference evidence="1 2" key="1">
    <citation type="journal article" date="2018" name="Genome Biol. Evol.">
        <title>Multiple Roots of Fruiting Body Formation in Amoebozoa.</title>
        <authorList>
            <person name="Hillmann F."/>
            <person name="Forbes G."/>
            <person name="Novohradska S."/>
            <person name="Ferling I."/>
            <person name="Riege K."/>
            <person name="Groth M."/>
            <person name="Westermann M."/>
            <person name="Marz M."/>
            <person name="Spaller T."/>
            <person name="Winckler T."/>
            <person name="Schaap P."/>
            <person name="Glockner G."/>
        </authorList>
    </citation>
    <scope>NUCLEOTIDE SEQUENCE [LARGE SCALE GENOMIC DNA]</scope>
    <source>
        <strain evidence="1 2">Jena</strain>
    </source>
</reference>
<evidence type="ECO:0000313" key="1">
    <source>
        <dbReference type="EMBL" id="PRP76583.1"/>
    </source>
</evidence>
<accession>A0A2P6MY20</accession>
<organism evidence="1 2">
    <name type="scientific">Planoprotostelium fungivorum</name>
    <dbReference type="NCBI Taxonomy" id="1890364"/>
    <lineage>
        <taxon>Eukaryota</taxon>
        <taxon>Amoebozoa</taxon>
        <taxon>Evosea</taxon>
        <taxon>Variosea</taxon>
        <taxon>Cavosteliida</taxon>
        <taxon>Cavosteliaceae</taxon>
        <taxon>Planoprotostelium</taxon>
    </lineage>
</organism>
<sequence>MIARFLSDCVLISNCSPPTPLIESHLGRDFFEPTAVLSPFPKLEVHRKYEQQPRVFSLPGTGMDLRYGSGPSLASIPLQAQFRGGAKLGEGVLPAQEGAHKR</sequence>
<proteinExistence type="predicted"/>
<dbReference type="AlphaFoldDB" id="A0A2P6MY20"/>
<name>A0A2P6MY20_9EUKA</name>
<dbReference type="EMBL" id="MDYQ01000314">
    <property type="protein sequence ID" value="PRP76583.1"/>
    <property type="molecule type" value="Genomic_DNA"/>
</dbReference>
<dbReference type="InParanoid" id="A0A2P6MY20"/>
<protein>
    <submittedName>
        <fullName evidence="1">Uncharacterized protein</fullName>
    </submittedName>
</protein>
<comment type="caution">
    <text evidence="1">The sequence shown here is derived from an EMBL/GenBank/DDBJ whole genome shotgun (WGS) entry which is preliminary data.</text>
</comment>
<dbReference type="Proteomes" id="UP000241769">
    <property type="component" value="Unassembled WGS sequence"/>
</dbReference>
<keyword evidence="2" id="KW-1185">Reference proteome</keyword>
<gene>
    <name evidence="1" type="ORF">PROFUN_15015</name>
</gene>
<evidence type="ECO:0000313" key="2">
    <source>
        <dbReference type="Proteomes" id="UP000241769"/>
    </source>
</evidence>